<proteinExistence type="predicted"/>
<feature type="region of interest" description="Disordered" evidence="1">
    <location>
        <begin position="1"/>
        <end position="24"/>
    </location>
</feature>
<feature type="compositionally biased region" description="Basic and acidic residues" evidence="1">
    <location>
        <begin position="1"/>
        <end position="13"/>
    </location>
</feature>
<feature type="compositionally biased region" description="Basic residues" evidence="1">
    <location>
        <begin position="57"/>
        <end position="70"/>
    </location>
</feature>
<dbReference type="AlphaFoldDB" id="A0A0U3UIJ4"/>
<reference evidence="2" key="1">
    <citation type="submission" date="2015-08" db="EMBL/GenBank/DDBJ databases">
        <title>Discovery of a novel antibiotic invisible to genome mining, by efficient functional screening of genomic libraries.</title>
        <authorList>
            <person name="Xu M."/>
            <person name="Wang Y."/>
            <person name="Liu M."/>
            <person name="Zhao Z."/>
            <person name="Xu L."/>
            <person name="Chen X."/>
            <person name="Gao G."/>
            <person name="Han D."/>
            <person name="Liu L."/>
            <person name="Huang S."/>
            <person name="He X."/>
            <person name="Lin S."/>
            <person name="Kang Q."/>
            <person name="Ou H."/>
            <person name="Zhou H."/>
            <person name="Pang X."/>
            <person name="Deng Z."/>
            <person name="Tao M."/>
        </authorList>
    </citation>
    <scope>NUCLEOTIDE SEQUENCE</scope>
    <source>
        <strain evidence="2">Sal35</strain>
    </source>
</reference>
<sequence>MSDTRLRQREETSKGPATEIPAPQWRDLFLAPDWGGTDEQVIVTEEARGSEYFTGARRPRGGRRSSRRAA</sequence>
<accession>A0A0U3UIJ4</accession>
<evidence type="ECO:0000313" key="2">
    <source>
        <dbReference type="EMBL" id="ALV82317.1"/>
    </source>
</evidence>
<feature type="region of interest" description="Disordered" evidence="1">
    <location>
        <begin position="46"/>
        <end position="70"/>
    </location>
</feature>
<evidence type="ECO:0000256" key="1">
    <source>
        <dbReference type="SAM" id="MobiDB-lite"/>
    </source>
</evidence>
<protein>
    <submittedName>
        <fullName evidence="2">Uncharacterized protein</fullName>
    </submittedName>
</protein>
<name>A0A0U3UIJ4_STRRO</name>
<organism evidence="2">
    <name type="scientific">Streptomyces rochei</name>
    <name type="common">Streptomyces parvullus</name>
    <dbReference type="NCBI Taxonomy" id="1928"/>
    <lineage>
        <taxon>Bacteria</taxon>
        <taxon>Bacillati</taxon>
        <taxon>Actinomycetota</taxon>
        <taxon>Actinomycetes</taxon>
        <taxon>Kitasatosporales</taxon>
        <taxon>Streptomycetaceae</taxon>
        <taxon>Streptomyces</taxon>
        <taxon>Streptomyces rochei group</taxon>
    </lineage>
</organism>
<dbReference type="EMBL" id="KT362046">
    <property type="protein sequence ID" value="ALV82317.1"/>
    <property type="molecule type" value="Genomic_DNA"/>
</dbReference>